<keyword evidence="1" id="KW-1133">Transmembrane helix</keyword>
<name>A0A7C9BBB3_9BACT</name>
<dbReference type="RefSeq" id="WP_152761215.1">
    <property type="nucleotide sequence ID" value="NZ_WHLY01000002.1"/>
</dbReference>
<sequence length="204" mass="23109">MNLSDFITITKLSQTLTILSSMIAPVVLILACGSLITITSQRLNLVVERCRFLIDELKEMVQKSETPTDTATSETQLLLFLMDKASHRTRLLQRALTTLYLSLGTFIATSLSLGILDVINSRRTWLPVLLSILGALMLFYTSVLLISESRLARQAINRELDEALHYFKTNLEGLSGRKKRRWWRRKARENPIKKTAEAVPSTES</sequence>
<dbReference type="EMBL" id="WHLY01000002">
    <property type="protein sequence ID" value="MPR34742.1"/>
    <property type="molecule type" value="Genomic_DNA"/>
</dbReference>
<evidence type="ECO:0000313" key="3">
    <source>
        <dbReference type="Proteomes" id="UP000479293"/>
    </source>
</evidence>
<proteinExistence type="predicted"/>
<accession>A0A7C9BBB3</accession>
<keyword evidence="3" id="KW-1185">Reference proteome</keyword>
<organism evidence="2 3">
    <name type="scientific">Salmonirosea aquatica</name>
    <dbReference type="NCBI Taxonomy" id="2654236"/>
    <lineage>
        <taxon>Bacteria</taxon>
        <taxon>Pseudomonadati</taxon>
        <taxon>Bacteroidota</taxon>
        <taxon>Cytophagia</taxon>
        <taxon>Cytophagales</taxon>
        <taxon>Spirosomataceae</taxon>
        <taxon>Salmonirosea</taxon>
    </lineage>
</organism>
<gene>
    <name evidence="2" type="ORF">GBK04_15615</name>
</gene>
<feature type="transmembrane region" description="Helical" evidence="1">
    <location>
        <begin position="98"/>
        <end position="119"/>
    </location>
</feature>
<reference evidence="2 3" key="1">
    <citation type="submission" date="2019-10" db="EMBL/GenBank/DDBJ databases">
        <title>Draft Genome Sequence of Cytophagaceae sp. SJW1-29.</title>
        <authorList>
            <person name="Choi A."/>
        </authorList>
    </citation>
    <scope>NUCLEOTIDE SEQUENCE [LARGE SCALE GENOMIC DNA]</scope>
    <source>
        <strain evidence="2 3">SJW1-29</strain>
    </source>
</reference>
<dbReference type="Pfam" id="PF11026">
    <property type="entry name" value="DUF2721"/>
    <property type="match status" value="1"/>
</dbReference>
<feature type="transmembrane region" description="Helical" evidence="1">
    <location>
        <begin position="12"/>
        <end position="36"/>
    </location>
</feature>
<dbReference type="InterPro" id="IPR021279">
    <property type="entry name" value="DUF2721"/>
</dbReference>
<dbReference type="AlphaFoldDB" id="A0A7C9BBB3"/>
<protein>
    <submittedName>
        <fullName evidence="2">DUF2721 domain-containing protein</fullName>
    </submittedName>
</protein>
<dbReference type="Proteomes" id="UP000479293">
    <property type="component" value="Unassembled WGS sequence"/>
</dbReference>
<evidence type="ECO:0000256" key="1">
    <source>
        <dbReference type="SAM" id="Phobius"/>
    </source>
</evidence>
<keyword evidence="1" id="KW-0812">Transmembrane</keyword>
<evidence type="ECO:0000313" key="2">
    <source>
        <dbReference type="EMBL" id="MPR34742.1"/>
    </source>
</evidence>
<keyword evidence="1" id="KW-0472">Membrane</keyword>
<feature type="transmembrane region" description="Helical" evidence="1">
    <location>
        <begin position="125"/>
        <end position="146"/>
    </location>
</feature>
<comment type="caution">
    <text evidence="2">The sequence shown here is derived from an EMBL/GenBank/DDBJ whole genome shotgun (WGS) entry which is preliminary data.</text>
</comment>